<dbReference type="Pfam" id="PF00535">
    <property type="entry name" value="Glycos_transf_2"/>
    <property type="match status" value="1"/>
</dbReference>
<sequence length="251" mass="28771">MKLSIVTISFNSVNTIKNTIDSVLNQSYNNIEYIVVDAMSCDGTLDIIQEYSDRISCFVSEPDKGIYDAMNKGLRRATGEIIGILNSDDFYLHENVLSEVHALFSADPELEVVLGDVDFVHEWDLNRPMRTYRAWYFKPWMFRFGLMPPHPAVFVRKSAYDRVGFYKLGYKIAADFDFLTRLLLVDRAKYELAHKTWVRMRIGGVSTSGIKSNLISTGEMRRSLSENGLFANSLMLLCRLPFKFMTQVLGK</sequence>
<dbReference type="EMBL" id="CP073344">
    <property type="protein sequence ID" value="UTW02710.1"/>
    <property type="molecule type" value="Genomic_DNA"/>
</dbReference>
<dbReference type="PANTHER" id="PTHR22916:SF3">
    <property type="entry name" value="UDP-GLCNAC:BETAGAL BETA-1,3-N-ACETYLGLUCOSAMINYLTRANSFERASE-LIKE PROTEIN 1"/>
    <property type="match status" value="1"/>
</dbReference>
<dbReference type="PANTHER" id="PTHR22916">
    <property type="entry name" value="GLYCOSYLTRANSFERASE"/>
    <property type="match status" value="1"/>
</dbReference>
<proteinExistence type="predicted"/>
<dbReference type="Gene3D" id="3.90.550.10">
    <property type="entry name" value="Spore Coat Polysaccharide Biosynthesis Protein SpsA, Chain A"/>
    <property type="match status" value="1"/>
</dbReference>
<accession>A0ABY5GS40</accession>
<name>A0ABY5GS40_9GAMM</name>
<reference evidence="2" key="1">
    <citation type="submission" date="2021-04" db="EMBL/GenBank/DDBJ databases">
        <title>Oceanospirillales bacteria with DddD are important DMSP degraders in coastal seawater.</title>
        <authorList>
            <person name="Liu J."/>
        </authorList>
    </citation>
    <scope>NUCLEOTIDE SEQUENCE</scope>
    <source>
        <strain evidence="2">GY6</strain>
    </source>
</reference>
<keyword evidence="3" id="KW-1185">Reference proteome</keyword>
<dbReference type="Proteomes" id="UP001059950">
    <property type="component" value="Chromosome"/>
</dbReference>
<gene>
    <name evidence="2" type="ORF">KDX31_15355</name>
</gene>
<evidence type="ECO:0000259" key="1">
    <source>
        <dbReference type="Pfam" id="PF00535"/>
    </source>
</evidence>
<dbReference type="CDD" id="cd06433">
    <property type="entry name" value="GT_2_WfgS_like"/>
    <property type="match status" value="1"/>
</dbReference>
<protein>
    <submittedName>
        <fullName evidence="2">Glycosyltransferase</fullName>
    </submittedName>
</protein>
<evidence type="ECO:0000313" key="2">
    <source>
        <dbReference type="EMBL" id="UTW02710.1"/>
    </source>
</evidence>
<dbReference type="InterPro" id="IPR029044">
    <property type="entry name" value="Nucleotide-diphossugar_trans"/>
</dbReference>
<feature type="domain" description="Glycosyltransferase 2-like" evidence="1">
    <location>
        <begin position="4"/>
        <end position="141"/>
    </location>
</feature>
<dbReference type="InterPro" id="IPR001173">
    <property type="entry name" value="Glyco_trans_2-like"/>
</dbReference>
<organism evidence="2 3">
    <name type="scientific">Amphritea atlantica</name>
    <dbReference type="NCBI Taxonomy" id="355243"/>
    <lineage>
        <taxon>Bacteria</taxon>
        <taxon>Pseudomonadati</taxon>
        <taxon>Pseudomonadota</taxon>
        <taxon>Gammaproteobacteria</taxon>
        <taxon>Oceanospirillales</taxon>
        <taxon>Oceanospirillaceae</taxon>
        <taxon>Amphritea</taxon>
    </lineage>
</organism>
<dbReference type="SUPFAM" id="SSF53448">
    <property type="entry name" value="Nucleotide-diphospho-sugar transferases"/>
    <property type="match status" value="1"/>
</dbReference>
<evidence type="ECO:0000313" key="3">
    <source>
        <dbReference type="Proteomes" id="UP001059950"/>
    </source>
</evidence>